<dbReference type="Pfam" id="PF05343">
    <property type="entry name" value="Peptidase_M42"/>
    <property type="match status" value="1"/>
</dbReference>
<comment type="similarity">
    <text evidence="1">Belongs to the peptidase M42 family.</text>
</comment>
<dbReference type="Gene3D" id="3.40.630.10">
    <property type="entry name" value="Zn peptidases"/>
    <property type="match status" value="1"/>
</dbReference>
<evidence type="ECO:0000256" key="4">
    <source>
        <dbReference type="ARBA" id="ARBA00022723"/>
    </source>
</evidence>
<dbReference type="SUPFAM" id="SSF101821">
    <property type="entry name" value="Aminopeptidase/glucanase lid domain"/>
    <property type="match status" value="1"/>
</dbReference>
<keyword evidence="5 7" id="KW-0378">Hydrolase</keyword>
<evidence type="ECO:0000313" key="7">
    <source>
        <dbReference type="EMBL" id="SFN97327.1"/>
    </source>
</evidence>
<dbReference type="GO" id="GO:0004177">
    <property type="term" value="F:aminopeptidase activity"/>
    <property type="evidence" value="ECO:0007669"/>
    <property type="project" value="UniProtKB-KW"/>
</dbReference>
<dbReference type="OrthoDB" id="361940at2"/>
<evidence type="ECO:0000256" key="5">
    <source>
        <dbReference type="ARBA" id="ARBA00022801"/>
    </source>
</evidence>
<accession>A0A1I5DDY3</accession>
<dbReference type="InterPro" id="IPR017537">
    <property type="entry name" value="Peptidase_M42_hydrolase"/>
</dbReference>
<evidence type="ECO:0000256" key="6">
    <source>
        <dbReference type="SAM" id="MobiDB-lite"/>
    </source>
</evidence>
<keyword evidence="2" id="KW-0031">Aminopeptidase</keyword>
<dbReference type="CDD" id="cd05657">
    <property type="entry name" value="M42_glucanase_like"/>
    <property type="match status" value="1"/>
</dbReference>
<dbReference type="InterPro" id="IPR008007">
    <property type="entry name" value="Peptidase_M42"/>
</dbReference>
<protein>
    <submittedName>
        <fullName evidence="7">Hydrolase, peptidase M42 family</fullName>
    </submittedName>
</protein>
<feature type="region of interest" description="Disordered" evidence="6">
    <location>
        <begin position="1"/>
        <end position="32"/>
    </location>
</feature>
<feature type="compositionally biased region" description="Basic and acidic residues" evidence="6">
    <location>
        <begin position="1"/>
        <end position="25"/>
    </location>
</feature>
<dbReference type="NCBIfam" id="TIGR03106">
    <property type="entry name" value="trio_M42_hydro"/>
    <property type="match status" value="1"/>
</dbReference>
<keyword evidence="8" id="KW-1185">Reference proteome</keyword>
<dbReference type="GO" id="GO:0006508">
    <property type="term" value="P:proteolysis"/>
    <property type="evidence" value="ECO:0007669"/>
    <property type="project" value="UniProtKB-KW"/>
</dbReference>
<keyword evidence="4" id="KW-0479">Metal-binding</keyword>
<dbReference type="Gene3D" id="2.40.30.40">
    <property type="entry name" value="Peptidase M42, domain 2"/>
    <property type="match status" value="1"/>
</dbReference>
<evidence type="ECO:0000256" key="1">
    <source>
        <dbReference type="ARBA" id="ARBA00006272"/>
    </source>
</evidence>
<evidence type="ECO:0000256" key="3">
    <source>
        <dbReference type="ARBA" id="ARBA00022670"/>
    </source>
</evidence>
<dbReference type="InterPro" id="IPR051464">
    <property type="entry name" value="Peptidase_M42_aminopept"/>
</dbReference>
<dbReference type="SUPFAM" id="SSF53187">
    <property type="entry name" value="Zn-dependent exopeptidases"/>
    <property type="match status" value="1"/>
</dbReference>
<dbReference type="InterPro" id="IPR023367">
    <property type="entry name" value="Peptidase_M42_dom2"/>
</dbReference>
<dbReference type="RefSeq" id="WP_083427021.1">
    <property type="nucleotide sequence ID" value="NZ_FOWE01000002.1"/>
</dbReference>
<dbReference type="GO" id="GO:0046872">
    <property type="term" value="F:metal ion binding"/>
    <property type="evidence" value="ECO:0007669"/>
    <property type="project" value="UniProtKB-KW"/>
</dbReference>
<sequence>MLTGPRDDAGLVGDATRDDPERNERFLPSPVDAGQKRLPIDMDYVQRVMMELLTIPSPSGRTDHVMQLVGGELRDLGLDFEVTRRGALIAELPSRSPGADRTVVVHADTIGCMVSQLKDNGRLAIVPVGTHSARFAEGARVTIFSDDVSGDYWHTGTILPIKASGHRFGDEVDEQGVGWDFVEVRVDEVVHSRADLERRGIQVGDFVAIDAQPVITSSGFVNSRHLDDKAGIAAALGAFKAILDHGVEVPVTAHLLVTIAEEVGLGASHGLDADVAELVSIDTSVVAPGQSSSEQCVNIAMQDSTGPFDYHLTRHLIDLCRVHDVPHRRDVYKYYRSDAASALEAGANTRAALIGFGIDGSHGNERTHLDGIRSTAELVALYLQTDLTFRSWDRTPTGDLRDFPSTAVQPADGELAR</sequence>
<dbReference type="AlphaFoldDB" id="A0A1I5DDY3"/>
<reference evidence="8" key="1">
    <citation type="submission" date="2016-10" db="EMBL/GenBank/DDBJ databases">
        <authorList>
            <person name="Varghese N."/>
            <person name="Submissions S."/>
        </authorList>
    </citation>
    <scope>NUCLEOTIDE SEQUENCE [LARGE SCALE GENOMIC DNA]</scope>
    <source>
        <strain evidence="8">DSM 43161</strain>
    </source>
</reference>
<gene>
    <name evidence="7" type="ORF">SAMN05660359_00706</name>
</gene>
<dbReference type="PANTHER" id="PTHR32481:SF7">
    <property type="entry name" value="AMINOPEPTIDASE YHFE-RELATED"/>
    <property type="match status" value="1"/>
</dbReference>
<evidence type="ECO:0000256" key="2">
    <source>
        <dbReference type="ARBA" id="ARBA00022438"/>
    </source>
</evidence>
<evidence type="ECO:0000313" key="8">
    <source>
        <dbReference type="Proteomes" id="UP000183642"/>
    </source>
</evidence>
<name>A0A1I5DDY3_9ACTN</name>
<dbReference type="Proteomes" id="UP000183642">
    <property type="component" value="Unassembled WGS sequence"/>
</dbReference>
<proteinExistence type="inferred from homology"/>
<organism evidence="7 8">
    <name type="scientific">Geodermatophilus obscurus</name>
    <dbReference type="NCBI Taxonomy" id="1861"/>
    <lineage>
        <taxon>Bacteria</taxon>
        <taxon>Bacillati</taxon>
        <taxon>Actinomycetota</taxon>
        <taxon>Actinomycetes</taxon>
        <taxon>Geodermatophilales</taxon>
        <taxon>Geodermatophilaceae</taxon>
        <taxon>Geodermatophilus</taxon>
    </lineage>
</organism>
<keyword evidence="3" id="KW-0645">Protease</keyword>
<dbReference type="EMBL" id="FOWE01000002">
    <property type="protein sequence ID" value="SFN97327.1"/>
    <property type="molecule type" value="Genomic_DNA"/>
</dbReference>
<dbReference type="PANTHER" id="PTHR32481">
    <property type="entry name" value="AMINOPEPTIDASE"/>
    <property type="match status" value="1"/>
</dbReference>